<dbReference type="SUPFAM" id="SSF46689">
    <property type="entry name" value="Homeodomain-like"/>
    <property type="match status" value="1"/>
</dbReference>
<dbReference type="Pfam" id="PF01380">
    <property type="entry name" value="SIS"/>
    <property type="match status" value="1"/>
</dbReference>
<dbReference type="GO" id="GO:0097367">
    <property type="term" value="F:carbohydrate derivative binding"/>
    <property type="evidence" value="ECO:0007669"/>
    <property type="project" value="InterPro"/>
</dbReference>
<sequence length="245" mass="28367">MIIRLEEDQWKTLTDAEKSVITYINNNEELIPEKSISEMAEESYTSPATVSRTIRKSGFDGISELRYRISARNEFNQEAMIVNAIFQKSMLECQKTIENLKVPTILEVVKRIKRAKKIYLLARGATVLVAEEFEMQLQLLGYNVWIMRDSEHMKRSNLIFKEDDLVIIFTVKNSTPELGMAAKFAKENKAYVVSCTCLPRSELNQYSDVYVVGYTKYDYAIKEFLVTSRLPLQIISRTIIEYLTL</sequence>
<evidence type="ECO:0000256" key="1">
    <source>
        <dbReference type="ARBA" id="ARBA00023015"/>
    </source>
</evidence>
<dbReference type="GO" id="GO:0003700">
    <property type="term" value="F:DNA-binding transcription factor activity"/>
    <property type="evidence" value="ECO:0007669"/>
    <property type="project" value="InterPro"/>
</dbReference>
<proteinExistence type="predicted"/>
<keyword evidence="2" id="KW-0238">DNA-binding</keyword>
<dbReference type="Pfam" id="PF01418">
    <property type="entry name" value="HTH_6"/>
    <property type="match status" value="1"/>
</dbReference>
<dbReference type="AlphaFoldDB" id="A0A6N2UUV4"/>
<dbReference type="PROSITE" id="PS51071">
    <property type="entry name" value="HTH_RPIR"/>
    <property type="match status" value="1"/>
</dbReference>
<dbReference type="InterPro" id="IPR009057">
    <property type="entry name" value="Homeodomain-like_sf"/>
</dbReference>
<evidence type="ECO:0000256" key="2">
    <source>
        <dbReference type="ARBA" id="ARBA00023125"/>
    </source>
</evidence>
<organism evidence="4">
    <name type="scientific">Anaerostipes caccae</name>
    <dbReference type="NCBI Taxonomy" id="105841"/>
    <lineage>
        <taxon>Bacteria</taxon>
        <taxon>Bacillati</taxon>
        <taxon>Bacillota</taxon>
        <taxon>Clostridia</taxon>
        <taxon>Lachnospirales</taxon>
        <taxon>Lachnospiraceae</taxon>
        <taxon>Anaerostipes</taxon>
    </lineage>
</organism>
<dbReference type="GO" id="GO:0003677">
    <property type="term" value="F:DNA binding"/>
    <property type="evidence" value="ECO:0007669"/>
    <property type="project" value="UniProtKB-KW"/>
</dbReference>
<gene>
    <name evidence="4" type="primary">glvR_1</name>
    <name evidence="4" type="ORF">ACLFYP115_02087</name>
</gene>
<protein>
    <submittedName>
        <fullName evidence="4">HTH-type transcriptional regulator GlvR</fullName>
    </submittedName>
</protein>
<name>A0A6N2UUV4_9FIRM</name>
<evidence type="ECO:0000256" key="3">
    <source>
        <dbReference type="ARBA" id="ARBA00023163"/>
    </source>
</evidence>
<dbReference type="Gene3D" id="3.40.50.10490">
    <property type="entry name" value="Glucose-6-phosphate isomerase like protein, domain 1"/>
    <property type="match status" value="1"/>
</dbReference>
<dbReference type="InterPro" id="IPR035472">
    <property type="entry name" value="RpiR-like_SIS"/>
</dbReference>
<keyword evidence="1" id="KW-0805">Transcription regulation</keyword>
<dbReference type="SUPFAM" id="SSF53697">
    <property type="entry name" value="SIS domain"/>
    <property type="match status" value="1"/>
</dbReference>
<dbReference type="InterPro" id="IPR047640">
    <property type="entry name" value="RpiR-like"/>
</dbReference>
<evidence type="ECO:0000313" key="4">
    <source>
        <dbReference type="EMBL" id="VYT21538.1"/>
    </source>
</evidence>
<keyword evidence="3" id="KW-0804">Transcription</keyword>
<dbReference type="Gene3D" id="1.10.10.10">
    <property type="entry name" value="Winged helix-like DNA-binding domain superfamily/Winged helix DNA-binding domain"/>
    <property type="match status" value="1"/>
</dbReference>
<dbReference type="PANTHER" id="PTHR30514">
    <property type="entry name" value="GLUCOKINASE"/>
    <property type="match status" value="1"/>
</dbReference>
<dbReference type="InterPro" id="IPR001347">
    <property type="entry name" value="SIS_dom"/>
</dbReference>
<accession>A0A6N2UUV4</accession>
<dbReference type="CDD" id="cd05013">
    <property type="entry name" value="SIS_RpiR"/>
    <property type="match status" value="1"/>
</dbReference>
<dbReference type="EMBL" id="CACRSQ010000007">
    <property type="protein sequence ID" value="VYT21538.1"/>
    <property type="molecule type" value="Genomic_DNA"/>
</dbReference>
<dbReference type="InterPro" id="IPR046348">
    <property type="entry name" value="SIS_dom_sf"/>
</dbReference>
<dbReference type="InterPro" id="IPR036388">
    <property type="entry name" value="WH-like_DNA-bd_sf"/>
</dbReference>
<dbReference type="GO" id="GO:1901135">
    <property type="term" value="P:carbohydrate derivative metabolic process"/>
    <property type="evidence" value="ECO:0007669"/>
    <property type="project" value="InterPro"/>
</dbReference>
<dbReference type="PANTHER" id="PTHR30514:SF21">
    <property type="entry name" value="RPIR-FAMILY TRANSCRIPTIONAL REGULATOR"/>
    <property type="match status" value="1"/>
</dbReference>
<dbReference type="InterPro" id="IPR000281">
    <property type="entry name" value="HTH_RpiR"/>
</dbReference>
<dbReference type="RefSeq" id="WP_006567957.1">
    <property type="nucleotide sequence ID" value="NZ_BAABZP010000001.1"/>
</dbReference>
<dbReference type="PROSITE" id="PS51464">
    <property type="entry name" value="SIS"/>
    <property type="match status" value="1"/>
</dbReference>
<reference evidence="4" key="1">
    <citation type="submission" date="2019-11" db="EMBL/GenBank/DDBJ databases">
        <authorList>
            <person name="Feng L."/>
        </authorList>
    </citation>
    <scope>NUCLEOTIDE SEQUENCE</scope>
    <source>
        <strain evidence="4">AcaccaeLFYP115</strain>
    </source>
</reference>